<dbReference type="RefSeq" id="XP_056684526.1">
    <property type="nucleotide sequence ID" value="XM_056828548.1"/>
</dbReference>
<organism evidence="2 3">
    <name type="scientific">Spinacia oleracea</name>
    <name type="common">Spinach</name>
    <dbReference type="NCBI Taxonomy" id="3562"/>
    <lineage>
        <taxon>Eukaryota</taxon>
        <taxon>Viridiplantae</taxon>
        <taxon>Streptophyta</taxon>
        <taxon>Embryophyta</taxon>
        <taxon>Tracheophyta</taxon>
        <taxon>Spermatophyta</taxon>
        <taxon>Magnoliopsida</taxon>
        <taxon>eudicotyledons</taxon>
        <taxon>Gunneridae</taxon>
        <taxon>Pentapetalae</taxon>
        <taxon>Caryophyllales</taxon>
        <taxon>Chenopodiaceae</taxon>
        <taxon>Chenopodioideae</taxon>
        <taxon>Anserineae</taxon>
        <taxon>Spinacia</taxon>
    </lineage>
</organism>
<dbReference type="PANTHER" id="PTHR47481:SF10">
    <property type="entry name" value="COPIA-LIKE POLYPROTEIN_RETROTRANSPOSON"/>
    <property type="match status" value="1"/>
</dbReference>
<feature type="region of interest" description="Disordered" evidence="1">
    <location>
        <begin position="226"/>
        <end position="303"/>
    </location>
</feature>
<evidence type="ECO:0000313" key="3">
    <source>
        <dbReference type="RefSeq" id="XP_056684526.1"/>
    </source>
</evidence>
<accession>A0ABM3QMD7</accession>
<reference evidence="2" key="1">
    <citation type="journal article" date="2021" name="Nat. Commun.">
        <title>Genomic analyses provide insights into spinach domestication and the genetic basis of agronomic traits.</title>
        <authorList>
            <person name="Cai X."/>
            <person name="Sun X."/>
            <person name="Xu C."/>
            <person name="Sun H."/>
            <person name="Wang X."/>
            <person name="Ge C."/>
            <person name="Zhang Z."/>
            <person name="Wang Q."/>
            <person name="Fei Z."/>
            <person name="Jiao C."/>
            <person name="Wang Q."/>
        </authorList>
    </citation>
    <scope>NUCLEOTIDE SEQUENCE [LARGE SCALE GENOMIC DNA]</scope>
    <source>
        <strain evidence="2">cv. Varoflay</strain>
    </source>
</reference>
<gene>
    <name evidence="3" type="primary">LOC130460862</name>
</gene>
<keyword evidence="2" id="KW-1185">Reference proteome</keyword>
<protein>
    <submittedName>
        <fullName evidence="3">Uncharacterized protein isoform X1</fullName>
    </submittedName>
</protein>
<dbReference type="PANTHER" id="PTHR47481">
    <property type="match status" value="1"/>
</dbReference>
<name>A0ABM3QMD7_SPIOL</name>
<evidence type="ECO:0000313" key="2">
    <source>
        <dbReference type="Proteomes" id="UP000813463"/>
    </source>
</evidence>
<dbReference type="Proteomes" id="UP000813463">
    <property type="component" value="Chromosome 5"/>
</dbReference>
<proteinExistence type="predicted"/>
<feature type="compositionally biased region" description="Gly residues" evidence="1">
    <location>
        <begin position="257"/>
        <end position="286"/>
    </location>
</feature>
<feature type="compositionally biased region" description="Low complexity" evidence="1">
    <location>
        <begin position="287"/>
        <end position="303"/>
    </location>
</feature>
<reference evidence="3" key="2">
    <citation type="submission" date="2025-08" db="UniProtKB">
        <authorList>
            <consortium name="RefSeq"/>
        </authorList>
    </citation>
    <scope>IDENTIFICATION</scope>
    <source>
        <tissue evidence="3">Leaf</tissue>
    </source>
</reference>
<evidence type="ECO:0000256" key="1">
    <source>
        <dbReference type="SAM" id="MobiDB-lite"/>
    </source>
</evidence>
<dbReference type="Pfam" id="PF14223">
    <property type="entry name" value="Retrotran_gag_2"/>
    <property type="match status" value="1"/>
</dbReference>
<dbReference type="GeneID" id="130460862"/>
<sequence>MSDTKSSFHPALAVSNIKNNIPIVLEMENVQYATWAELFKIHARSNKVLHHIVTPEHGTVKTPSTDDEKELWSTLDATVLQWIYSTISTDLLQTIIEPDSTAMEAWGRLRDIFQDNKNSRAVTLEQEFSHTSMEDFPNASAYCQRLKELADQLKNVGAPVSNDRLVLQLVAGLTEAYNGVGTLLRQSNPLPPFYQARSMLTLEEAGLAKKAAIGAPCAMVAAAPRDADDAPQLSSYPDNRGNGGGKKGSHRNYGGKNNRGGGRGGGKGGRHGGGSNTHGGGRGGNHSGQQQQSGYQQGNGAQTMPWPWQWPWPIPPCPYPVDNWAKPNANQKQAGILGPFPQAFTATGPQTPTDIEAAMHTLGLNPPDANWYMDTGATSHMTSGQGFSDGVATNEM</sequence>